<dbReference type="CDD" id="cd00568">
    <property type="entry name" value="TPP_enzymes"/>
    <property type="match status" value="1"/>
</dbReference>
<dbReference type="GO" id="GO:0000287">
    <property type="term" value="F:magnesium ion binding"/>
    <property type="evidence" value="ECO:0007669"/>
    <property type="project" value="InterPro"/>
</dbReference>
<dbReference type="AlphaFoldDB" id="A0A5B7WWU0"/>
<evidence type="ECO:0000259" key="7">
    <source>
        <dbReference type="Pfam" id="PF02776"/>
    </source>
</evidence>
<dbReference type="InterPro" id="IPR045229">
    <property type="entry name" value="TPP_enz"/>
</dbReference>
<dbReference type="GO" id="GO:0009097">
    <property type="term" value="P:isoleucine biosynthetic process"/>
    <property type="evidence" value="ECO:0007669"/>
    <property type="project" value="TreeGrafter"/>
</dbReference>
<dbReference type="GO" id="GO:0050660">
    <property type="term" value="F:flavin adenine dinucleotide binding"/>
    <property type="evidence" value="ECO:0007669"/>
    <property type="project" value="TreeGrafter"/>
</dbReference>
<dbReference type="Gene3D" id="3.40.50.970">
    <property type="match status" value="2"/>
</dbReference>
<dbReference type="InterPro" id="IPR029035">
    <property type="entry name" value="DHS-like_NAD/FAD-binding_dom"/>
</dbReference>
<dbReference type="Pfam" id="PF02776">
    <property type="entry name" value="TPP_enzyme_N"/>
    <property type="match status" value="1"/>
</dbReference>
<dbReference type="GO" id="GO:0030976">
    <property type="term" value="F:thiamine pyrophosphate binding"/>
    <property type="evidence" value="ECO:0007669"/>
    <property type="project" value="InterPro"/>
</dbReference>
<dbReference type="FunFam" id="3.40.50.970:FF:000007">
    <property type="entry name" value="Acetolactate synthase"/>
    <property type="match status" value="1"/>
</dbReference>
<keyword evidence="9" id="KW-1185">Reference proteome</keyword>
<name>A0A5B7WWU0_9MICC</name>
<keyword evidence="2 3" id="KW-0786">Thiamine pyrophosphate</keyword>
<evidence type="ECO:0000256" key="1">
    <source>
        <dbReference type="ARBA" id="ARBA00007812"/>
    </source>
</evidence>
<evidence type="ECO:0000256" key="3">
    <source>
        <dbReference type="RuleBase" id="RU362132"/>
    </source>
</evidence>
<evidence type="ECO:0000256" key="4">
    <source>
        <dbReference type="SAM" id="MobiDB-lite"/>
    </source>
</evidence>
<dbReference type="SUPFAM" id="SSF52518">
    <property type="entry name" value="Thiamin diphosphate-binding fold (THDP-binding)"/>
    <property type="match status" value="2"/>
</dbReference>
<evidence type="ECO:0000259" key="5">
    <source>
        <dbReference type="Pfam" id="PF00205"/>
    </source>
</evidence>
<feature type="domain" description="Thiamine pyrophosphate enzyme TPP-binding" evidence="6">
    <location>
        <begin position="413"/>
        <end position="563"/>
    </location>
</feature>
<accession>A0A5B7WWU0</accession>
<dbReference type="Gene3D" id="3.40.50.1220">
    <property type="entry name" value="TPP-binding domain"/>
    <property type="match status" value="1"/>
</dbReference>
<dbReference type="NCBIfam" id="NF006052">
    <property type="entry name" value="PRK08199.1"/>
    <property type="match status" value="1"/>
</dbReference>
<protein>
    <submittedName>
        <fullName evidence="8">Acetolactate synthase isozyme 2 large subunit</fullName>
    </submittedName>
</protein>
<dbReference type="Pfam" id="PF00205">
    <property type="entry name" value="TPP_enzyme_M"/>
    <property type="match status" value="1"/>
</dbReference>
<dbReference type="InterPro" id="IPR029061">
    <property type="entry name" value="THDP-binding"/>
</dbReference>
<dbReference type="EMBL" id="CP034412">
    <property type="protein sequence ID" value="QCY48362.1"/>
    <property type="molecule type" value="Genomic_DNA"/>
</dbReference>
<comment type="similarity">
    <text evidence="1 3">Belongs to the TPP enzyme family.</text>
</comment>
<dbReference type="PANTHER" id="PTHR18968">
    <property type="entry name" value="THIAMINE PYROPHOSPHATE ENZYMES"/>
    <property type="match status" value="1"/>
</dbReference>
<dbReference type="InterPro" id="IPR012000">
    <property type="entry name" value="Thiamin_PyroP_enz_cen_dom"/>
</dbReference>
<feature type="compositionally biased region" description="Polar residues" evidence="4">
    <location>
        <begin position="1"/>
        <end position="16"/>
    </location>
</feature>
<dbReference type="KEGG" id="gcr:GcLGCM259_2655"/>
<feature type="domain" description="Thiamine pyrophosphate enzyme N-terminal TPP-binding" evidence="7">
    <location>
        <begin position="30"/>
        <end position="142"/>
    </location>
</feature>
<dbReference type="GO" id="GO:0009099">
    <property type="term" value="P:L-valine biosynthetic process"/>
    <property type="evidence" value="ECO:0007669"/>
    <property type="project" value="TreeGrafter"/>
</dbReference>
<organism evidence="8 9">
    <name type="scientific">Glutamicibacter creatinolyticus</name>
    <dbReference type="NCBI Taxonomy" id="162496"/>
    <lineage>
        <taxon>Bacteria</taxon>
        <taxon>Bacillati</taxon>
        <taxon>Actinomycetota</taxon>
        <taxon>Actinomycetes</taxon>
        <taxon>Micrococcales</taxon>
        <taxon>Micrococcaceae</taxon>
        <taxon>Glutamicibacter</taxon>
    </lineage>
</organism>
<evidence type="ECO:0000313" key="9">
    <source>
        <dbReference type="Proteomes" id="UP000307000"/>
    </source>
</evidence>
<dbReference type="Proteomes" id="UP000307000">
    <property type="component" value="Chromosome"/>
</dbReference>
<feature type="domain" description="Thiamine pyrophosphate enzyme central" evidence="5">
    <location>
        <begin position="213"/>
        <end position="325"/>
    </location>
</feature>
<dbReference type="Pfam" id="PF02775">
    <property type="entry name" value="TPP_enzyme_C"/>
    <property type="match status" value="1"/>
</dbReference>
<dbReference type="GO" id="GO:0005948">
    <property type="term" value="C:acetolactate synthase complex"/>
    <property type="evidence" value="ECO:0007669"/>
    <property type="project" value="TreeGrafter"/>
</dbReference>
<dbReference type="InterPro" id="IPR011766">
    <property type="entry name" value="TPP_enzyme_TPP-bd"/>
</dbReference>
<gene>
    <name evidence="8" type="ORF">GcLGCM259_2655</name>
</gene>
<dbReference type="InterPro" id="IPR012001">
    <property type="entry name" value="Thiamin_PyroP_enz_TPP-bd_dom"/>
</dbReference>
<reference evidence="8 9" key="1">
    <citation type="submission" date="2018-12" db="EMBL/GenBank/DDBJ databases">
        <title>Complete Genome Sequence of Glutamicibacter creatinolyticus strain LGCM259,isolated from an abscess of a 12-year-old mare in Italy.</title>
        <authorList>
            <person name="Santos R.G."/>
            <person name="Silva A.L."/>
            <person name="Seyffert N."/>
            <person name="Castro T.L.P."/>
            <person name="Attili A.R."/>
            <person name="Rifici C."/>
            <person name="Mazzullo G."/>
            <person name="Brenig B."/>
            <person name="Venanzi F."/>
            <person name="Azevedo V."/>
        </authorList>
    </citation>
    <scope>NUCLEOTIDE SEQUENCE [LARGE SCALE GENOMIC DNA]</scope>
    <source>
        <strain evidence="8 9">LGCM 259</strain>
    </source>
</reference>
<evidence type="ECO:0000256" key="2">
    <source>
        <dbReference type="ARBA" id="ARBA00023052"/>
    </source>
</evidence>
<evidence type="ECO:0000259" key="6">
    <source>
        <dbReference type="Pfam" id="PF02775"/>
    </source>
</evidence>
<evidence type="ECO:0000313" key="8">
    <source>
        <dbReference type="EMBL" id="QCY48362.1"/>
    </source>
</evidence>
<dbReference type="PANTHER" id="PTHR18968:SF120">
    <property type="entry name" value="ACETOLACTATE SYNTHASE LARGE SUBUNIT"/>
    <property type="match status" value="1"/>
</dbReference>
<proteinExistence type="inferred from homology"/>
<dbReference type="CDD" id="cd07035">
    <property type="entry name" value="TPP_PYR_POX_like"/>
    <property type="match status" value="1"/>
</dbReference>
<dbReference type="RefSeq" id="WP_138178466.1">
    <property type="nucleotide sequence ID" value="NZ_CP034412.1"/>
</dbReference>
<dbReference type="GO" id="GO:0003984">
    <property type="term" value="F:acetolactate synthase activity"/>
    <property type="evidence" value="ECO:0007669"/>
    <property type="project" value="TreeGrafter"/>
</dbReference>
<dbReference type="SUPFAM" id="SSF52467">
    <property type="entry name" value="DHS-like NAD/FAD-binding domain"/>
    <property type="match status" value="1"/>
</dbReference>
<sequence>METSSIIPTQLASSADTSRRSSHVVRPTHAGAAIVESLARHGVKRVFTVPGESYLAVLDGLHDANIDNIVVRHEGGAAYMAEAHGKFTGQPGVAMVTRGPGAANAYVAVHSAWQDGTPMVLFVGLIPVADRMRESFQEFDPYAWFGSQAKRVFVIDEAERASEIVAEAFFAAASGRPGPVIVGLPEDVVAHEFAGELHQPLTVAEGAVSTGELKELASALSNAQKPLLFVGGQRWSAKAAAGVTAFAEANNIPVVHDWHAADRVPFNSPVNMGELGYGRTDKAAQMFEEADVLVAIGAVPSDVPTDGFTLRQNRRAVNYLVNIDTSLRGRSGAITRHILATPGVFAEALEELRLERETQWEPWRAAGREAREAYTKLPQREELSPTREGTAHMSAVIAELVQRLPEDVVTTMGAGNHCAWPMRYVPTNIFPSQLGTRNGSMGYSIPAAVAASLEAPERLVLAICGDGEFLMNGQELASATQHGAALLTVVMDNGQFGTIRAHQEGHFPGRVSGTQLQNPDFAALARAYGGHGETVTSDAQAAEAVQRALDVVLKEHRPALLHVIVDQGILFP</sequence>
<feature type="region of interest" description="Disordered" evidence="4">
    <location>
        <begin position="1"/>
        <end position="24"/>
    </location>
</feature>